<feature type="compositionally biased region" description="Basic and acidic residues" evidence="1">
    <location>
        <begin position="156"/>
        <end position="166"/>
    </location>
</feature>
<dbReference type="Proteomes" id="UP000320496">
    <property type="component" value="Chromosome"/>
</dbReference>
<feature type="compositionally biased region" description="Gly residues" evidence="1">
    <location>
        <begin position="120"/>
        <end position="132"/>
    </location>
</feature>
<dbReference type="OrthoDB" id="286087at2"/>
<accession>A0A517Z1J4</accession>
<evidence type="ECO:0000313" key="3">
    <source>
        <dbReference type="EMBL" id="QDU36338.1"/>
    </source>
</evidence>
<protein>
    <recommendedName>
        <fullName evidence="5">Carboxypeptidase regulatory-like domain-containing protein</fullName>
    </recommendedName>
</protein>
<sequence precursor="true">MKMFHVGSLGPGMLLMMVAALGCTGGETEGRVDVYPVSGKVTMGGGPLVNATVAFAPREGQPTAVGRTDVNGEYQLSTYGGNDGAAAGSYSVVVTKPLGGGGTASAEDAHGTDPTANYDAGGGHGAAGGEGTAGAVPERYSNSDQTPLSAEVSADDENRFDFEIEL</sequence>
<reference evidence="3 4" key="1">
    <citation type="submission" date="2019-02" db="EMBL/GenBank/DDBJ databases">
        <title>Deep-cultivation of Planctomycetes and their phenomic and genomic characterization uncovers novel biology.</title>
        <authorList>
            <person name="Wiegand S."/>
            <person name="Jogler M."/>
            <person name="Boedeker C."/>
            <person name="Pinto D."/>
            <person name="Vollmers J."/>
            <person name="Rivas-Marin E."/>
            <person name="Kohn T."/>
            <person name="Peeters S.H."/>
            <person name="Heuer A."/>
            <person name="Rast P."/>
            <person name="Oberbeckmann S."/>
            <person name="Bunk B."/>
            <person name="Jeske O."/>
            <person name="Meyerdierks A."/>
            <person name="Storesund J.E."/>
            <person name="Kallscheuer N."/>
            <person name="Luecker S."/>
            <person name="Lage O.M."/>
            <person name="Pohl T."/>
            <person name="Merkel B.J."/>
            <person name="Hornburger P."/>
            <person name="Mueller R.-W."/>
            <person name="Bruemmer F."/>
            <person name="Labrenz M."/>
            <person name="Spormann A.M."/>
            <person name="Op den Camp H."/>
            <person name="Overmann J."/>
            <person name="Amann R."/>
            <person name="Jetten M.S.M."/>
            <person name="Mascher T."/>
            <person name="Medema M.H."/>
            <person name="Devos D.P."/>
            <person name="Kaster A.-K."/>
            <person name="Ovreas L."/>
            <person name="Rohde M."/>
            <person name="Galperin M.Y."/>
            <person name="Jogler C."/>
        </authorList>
    </citation>
    <scope>NUCLEOTIDE SEQUENCE [LARGE SCALE GENOMIC DNA]</scope>
    <source>
        <strain evidence="3 4">Mal4</strain>
    </source>
</reference>
<dbReference type="EMBL" id="CP036275">
    <property type="protein sequence ID" value="QDU36338.1"/>
    <property type="molecule type" value="Genomic_DNA"/>
</dbReference>
<feature type="region of interest" description="Disordered" evidence="1">
    <location>
        <begin position="98"/>
        <end position="166"/>
    </location>
</feature>
<evidence type="ECO:0000313" key="4">
    <source>
        <dbReference type="Proteomes" id="UP000320496"/>
    </source>
</evidence>
<evidence type="ECO:0008006" key="5">
    <source>
        <dbReference type="Google" id="ProtNLM"/>
    </source>
</evidence>
<feature type="signal peptide" evidence="2">
    <location>
        <begin position="1"/>
        <end position="22"/>
    </location>
</feature>
<dbReference type="PROSITE" id="PS51257">
    <property type="entry name" value="PROKAR_LIPOPROTEIN"/>
    <property type="match status" value="1"/>
</dbReference>
<dbReference type="KEGG" id="mri:Mal4_06230"/>
<feature type="chain" id="PRO_5022240831" description="Carboxypeptidase regulatory-like domain-containing protein" evidence="2">
    <location>
        <begin position="23"/>
        <end position="166"/>
    </location>
</feature>
<keyword evidence="2" id="KW-0732">Signal</keyword>
<evidence type="ECO:0000256" key="2">
    <source>
        <dbReference type="SAM" id="SignalP"/>
    </source>
</evidence>
<keyword evidence="4" id="KW-1185">Reference proteome</keyword>
<dbReference type="AlphaFoldDB" id="A0A517Z1J4"/>
<evidence type="ECO:0000256" key="1">
    <source>
        <dbReference type="SAM" id="MobiDB-lite"/>
    </source>
</evidence>
<proteinExistence type="predicted"/>
<dbReference type="RefSeq" id="WP_145367012.1">
    <property type="nucleotide sequence ID" value="NZ_CP036275.1"/>
</dbReference>
<gene>
    <name evidence="3" type="ORF">Mal4_06230</name>
</gene>
<name>A0A517Z1J4_9PLAN</name>
<organism evidence="3 4">
    <name type="scientific">Maioricimonas rarisocia</name>
    <dbReference type="NCBI Taxonomy" id="2528026"/>
    <lineage>
        <taxon>Bacteria</taxon>
        <taxon>Pseudomonadati</taxon>
        <taxon>Planctomycetota</taxon>
        <taxon>Planctomycetia</taxon>
        <taxon>Planctomycetales</taxon>
        <taxon>Planctomycetaceae</taxon>
        <taxon>Maioricimonas</taxon>
    </lineage>
</organism>